<feature type="region of interest" description="Disordered" evidence="10">
    <location>
        <begin position="544"/>
        <end position="586"/>
    </location>
</feature>
<name>I3WEW3_RHCM6</name>
<evidence type="ECO:0000256" key="5">
    <source>
        <dbReference type="ARBA" id="ARBA00023002"/>
    </source>
</evidence>
<keyword evidence="5" id="KW-0560">Oxidoreductase</keyword>
<keyword evidence="3" id="KW-0732">Signal</keyword>
<keyword evidence="4" id="KW-0223">Dioxygenase</keyword>
<dbReference type="CDD" id="cd09816">
    <property type="entry name" value="prostaglandin_endoperoxide_synthase"/>
    <property type="match status" value="1"/>
</dbReference>
<evidence type="ECO:0000256" key="10">
    <source>
        <dbReference type="SAM" id="MobiDB-lite"/>
    </source>
</evidence>
<evidence type="ECO:0000256" key="7">
    <source>
        <dbReference type="ARBA" id="ARBA00023136"/>
    </source>
</evidence>
<evidence type="ECO:0000313" key="11">
    <source>
        <dbReference type="EMBL" id="AFL03426.1"/>
    </source>
</evidence>
<dbReference type="Pfam" id="PF03098">
    <property type="entry name" value="An_peroxidase"/>
    <property type="match status" value="1"/>
</dbReference>
<proteinExistence type="predicted"/>
<evidence type="ECO:0000256" key="6">
    <source>
        <dbReference type="ARBA" id="ARBA00023004"/>
    </source>
</evidence>
<accession>I3WEW3</accession>
<keyword evidence="9" id="KW-0325">Glycoprotein</keyword>
<dbReference type="GO" id="GO:0006979">
    <property type="term" value="P:response to oxidative stress"/>
    <property type="evidence" value="ECO:0007669"/>
    <property type="project" value="InterPro"/>
</dbReference>
<dbReference type="InterPro" id="IPR050783">
    <property type="entry name" value="Oxylipin_biosynth_metab"/>
</dbReference>
<dbReference type="PROSITE" id="PS50292">
    <property type="entry name" value="PEROXIDASE_3"/>
    <property type="match status" value="1"/>
</dbReference>
<evidence type="ECO:0000313" key="12">
    <source>
        <dbReference type="Proteomes" id="UP000101154"/>
    </source>
</evidence>
<organismHost>
    <name type="scientific">Macaca mulatta</name>
    <name type="common">Rhesus macaque</name>
    <dbReference type="NCBI Taxonomy" id="9544"/>
</organismHost>
<dbReference type="InterPro" id="IPR010255">
    <property type="entry name" value="Haem_peroxidase_sf"/>
</dbReference>
<dbReference type="GO" id="GO:0016702">
    <property type="term" value="F:oxidoreductase activity, acting on single donors with incorporation of molecular oxygen, incorporation of two atoms of oxygen"/>
    <property type="evidence" value="ECO:0007669"/>
    <property type="project" value="TreeGrafter"/>
</dbReference>
<dbReference type="GO" id="GO:0020037">
    <property type="term" value="F:heme binding"/>
    <property type="evidence" value="ECO:0007669"/>
    <property type="project" value="InterPro"/>
</dbReference>
<keyword evidence="2" id="KW-0479">Metal-binding</keyword>
<dbReference type="GO" id="GO:0004666">
    <property type="term" value="F:prostaglandin-endoperoxide synthase activity"/>
    <property type="evidence" value="ECO:0007669"/>
    <property type="project" value="TreeGrafter"/>
</dbReference>
<dbReference type="PANTHER" id="PTHR11903">
    <property type="entry name" value="PROSTAGLANDIN G/H SYNTHASE"/>
    <property type="match status" value="1"/>
</dbReference>
<dbReference type="GO" id="GO:0006631">
    <property type="term" value="P:fatty acid metabolic process"/>
    <property type="evidence" value="ECO:0007669"/>
    <property type="project" value="UniProtKB-ARBA"/>
</dbReference>
<dbReference type="PANTHER" id="PTHR11903:SF8">
    <property type="entry name" value="PROSTAGLANDIN G_H SYNTHASE 2"/>
    <property type="match status" value="1"/>
</dbReference>
<feature type="compositionally biased region" description="Low complexity" evidence="10">
    <location>
        <begin position="548"/>
        <end position="568"/>
    </location>
</feature>
<comment type="subcellular location">
    <subcellularLocation>
        <location evidence="1">Endomembrane system</location>
    </subcellularLocation>
</comment>
<dbReference type="Gene3D" id="1.10.640.10">
    <property type="entry name" value="Haem peroxidase domain superfamily, animal type"/>
    <property type="match status" value="1"/>
</dbReference>
<protein>
    <submittedName>
        <fullName evidence="11">Rh10</fullName>
    </submittedName>
</protein>
<evidence type="ECO:0000256" key="2">
    <source>
        <dbReference type="ARBA" id="ARBA00022723"/>
    </source>
</evidence>
<dbReference type="GO" id="GO:0004601">
    <property type="term" value="F:peroxidase activity"/>
    <property type="evidence" value="ECO:0007669"/>
    <property type="project" value="InterPro"/>
</dbReference>
<reference evidence="11 12" key="1">
    <citation type="journal article" date="2012" name="J. Virol.">
        <title>Reevaluation of the Coding Potential and Proteomic Analysis of the BAC-Derived Rhesus Cytomegalovirus Strain 68-1.</title>
        <authorList>
            <person name="Malouli D."/>
            <person name="Nakayasu E.S."/>
            <person name="Viswanathan K."/>
            <person name="Camp D.G.II."/>
            <person name="Chang W.L."/>
            <person name="Barry P.A."/>
            <person name="Smith R.D."/>
            <person name="Fruh K."/>
        </authorList>
    </citation>
    <scope>NUCLEOTIDE SEQUENCE [LARGE SCALE GENOMIC DNA]</scope>
    <source>
        <strain evidence="11">68-1 BAC</strain>
    </source>
</reference>
<evidence type="ECO:0000256" key="9">
    <source>
        <dbReference type="ARBA" id="ARBA00023180"/>
    </source>
</evidence>
<evidence type="ECO:0000256" key="3">
    <source>
        <dbReference type="ARBA" id="ARBA00022729"/>
    </source>
</evidence>
<dbReference type="InterPro" id="IPR037120">
    <property type="entry name" value="Haem_peroxidase_sf_animal"/>
</dbReference>
<organism evidence="11 12">
    <name type="scientific">Rhesus cytomegalovirus (strain 68-1)</name>
    <name type="common">RhCMV</name>
    <dbReference type="NCBI Taxonomy" id="47929"/>
    <lineage>
        <taxon>Viruses</taxon>
        <taxon>Duplodnaviria</taxon>
        <taxon>Heunggongvirae</taxon>
        <taxon>Peploviricota</taxon>
        <taxon>Herviviricetes</taxon>
        <taxon>Herpesvirales</taxon>
        <taxon>Orthoherpesviridae</taxon>
        <taxon>Betaherpesvirinae</taxon>
        <taxon>Cytomegalovirus</taxon>
        <taxon>Cytomegalovirus macacinebeta3</taxon>
    </lineage>
</organism>
<dbReference type="PRINTS" id="PR00457">
    <property type="entry name" value="ANPEROXIDASE"/>
</dbReference>
<sequence>MTVGFHHYKCDCTHTGFYDHDCTTPELFTRIKLFLKPDPDTVYYTLTHFSTIWWLVNNIPFLRHAVMRYILTSRSDLIDSPPIYNADYEYPSWEAFSNLSYYARILPPVPHDCPTPLGVKGKKNLPDAAHVVEKTLLRRTFTPDPQGTNLMFAFFGQHFTHQFFRTDLARGPAFTKGLGHGVDLNHIYGETPEKQSKLRLFRDGKMKYQIIDGEMYPPSVKDVQVHMIYPPEVPENMRLAVGQEAFGLVPGLMMYATIWLREHNRVCDVLKREHPEWSDEQLFQTTRLIIIGETINIIVTQYVQQLSGYHFQLLFKPELLFGTSFQYQNRIFSEFNMLYHWHSLMPDAFEIDKTKYDYINFVYNNSILMTHGITQLVESFTKQIAGRISGGRNVPPALRRVSRAAIEHGREMRFQSLNQYRKRFSLKPYESFEELTGEKEIAAELRALYGDIEAVELYTGFLVEKPRPNAIFGESILELGAPFSLKGLMANVICSPGYWKPSTFGGDVGFGIVKSATIQSLVCSNVKGCPLAAFRVPNKELLKARNGSSSSSSSSPPSPSSSSSSSPSVQQHVDPGVVIKREHAEL</sequence>
<dbReference type="GO" id="GO:0046872">
    <property type="term" value="F:metal ion binding"/>
    <property type="evidence" value="ECO:0007669"/>
    <property type="project" value="UniProtKB-KW"/>
</dbReference>
<dbReference type="SUPFAM" id="SSF48113">
    <property type="entry name" value="Heme-dependent peroxidases"/>
    <property type="match status" value="1"/>
</dbReference>
<keyword evidence="7" id="KW-0472">Membrane</keyword>
<evidence type="ECO:0000256" key="8">
    <source>
        <dbReference type="ARBA" id="ARBA00023157"/>
    </source>
</evidence>
<dbReference type="InterPro" id="IPR019791">
    <property type="entry name" value="Haem_peroxidase_animal"/>
</dbReference>
<evidence type="ECO:0000256" key="1">
    <source>
        <dbReference type="ARBA" id="ARBA00004308"/>
    </source>
</evidence>
<evidence type="ECO:0000256" key="4">
    <source>
        <dbReference type="ARBA" id="ARBA00022964"/>
    </source>
</evidence>
<keyword evidence="8" id="KW-1015">Disulfide bond</keyword>
<keyword evidence="6" id="KW-0408">Iron</keyword>
<dbReference type="EMBL" id="JQ795930">
    <property type="protein sequence ID" value="AFL03426.1"/>
    <property type="molecule type" value="Genomic_DNA"/>
</dbReference>
<dbReference type="Proteomes" id="UP000101154">
    <property type="component" value="Segment"/>
</dbReference>